<accession>A0A8S9ZT86</accession>
<comment type="caution">
    <text evidence="1">The sequence shown here is derived from an EMBL/GenBank/DDBJ whole genome shotgun (WGS) entry which is preliminary data.</text>
</comment>
<dbReference type="Proteomes" id="UP000605970">
    <property type="component" value="Unassembled WGS sequence"/>
</dbReference>
<protein>
    <submittedName>
        <fullName evidence="1">Uncharacterized protein</fullName>
    </submittedName>
</protein>
<evidence type="ECO:0000313" key="1">
    <source>
        <dbReference type="EMBL" id="KAF7636912.1"/>
    </source>
</evidence>
<organism evidence="1 2">
    <name type="scientific">Meloidogyne graminicola</name>
    <dbReference type="NCBI Taxonomy" id="189291"/>
    <lineage>
        <taxon>Eukaryota</taxon>
        <taxon>Metazoa</taxon>
        <taxon>Ecdysozoa</taxon>
        <taxon>Nematoda</taxon>
        <taxon>Chromadorea</taxon>
        <taxon>Rhabditida</taxon>
        <taxon>Tylenchina</taxon>
        <taxon>Tylenchomorpha</taxon>
        <taxon>Tylenchoidea</taxon>
        <taxon>Meloidogynidae</taxon>
        <taxon>Meloidogyninae</taxon>
        <taxon>Meloidogyne</taxon>
    </lineage>
</organism>
<proteinExistence type="predicted"/>
<dbReference type="OrthoDB" id="5842714at2759"/>
<dbReference type="EMBL" id="JABEBT010000025">
    <property type="protein sequence ID" value="KAF7636912.1"/>
    <property type="molecule type" value="Genomic_DNA"/>
</dbReference>
<keyword evidence="2" id="KW-1185">Reference proteome</keyword>
<gene>
    <name evidence="1" type="ORF">Mgra_00003652</name>
</gene>
<evidence type="ECO:0000313" key="2">
    <source>
        <dbReference type="Proteomes" id="UP000605970"/>
    </source>
</evidence>
<dbReference type="AlphaFoldDB" id="A0A8S9ZT86"/>
<name>A0A8S9ZT86_9BILA</name>
<sequence>MHSNIISFIFWPISSNNIQKIFYLLFALILLFDGPVRGGYPVAFRKGLNDIRRMQELNPYNEDLYEFLDKRAAALIPYSGGIYGKRAMLPYSGGIYG</sequence>
<reference evidence="1" key="1">
    <citation type="journal article" date="2020" name="Ecol. Evol.">
        <title>Genome structure and content of the rice root-knot nematode (Meloidogyne graminicola).</title>
        <authorList>
            <person name="Phan N.T."/>
            <person name="Danchin E.G.J."/>
            <person name="Klopp C."/>
            <person name="Perfus-Barbeoch L."/>
            <person name="Kozlowski D.K."/>
            <person name="Koutsovoulos G.D."/>
            <person name="Lopez-Roques C."/>
            <person name="Bouchez O."/>
            <person name="Zahm M."/>
            <person name="Besnard G."/>
            <person name="Bellafiore S."/>
        </authorList>
    </citation>
    <scope>NUCLEOTIDE SEQUENCE</scope>
    <source>
        <strain evidence="1">VN-18</strain>
    </source>
</reference>